<reference evidence="3" key="1">
    <citation type="journal article" date="2019" name="Int. J. Syst. Evol. Microbiol.">
        <title>The Global Catalogue of Microorganisms (GCM) 10K type strain sequencing project: providing services to taxonomists for standard genome sequencing and annotation.</title>
        <authorList>
            <consortium name="The Broad Institute Genomics Platform"/>
            <consortium name="The Broad Institute Genome Sequencing Center for Infectious Disease"/>
            <person name="Wu L."/>
            <person name="Ma J."/>
        </authorList>
    </citation>
    <scope>NUCLEOTIDE SEQUENCE [LARGE SCALE GENOMIC DNA]</scope>
    <source>
        <strain evidence="3">IBRC-M 10908</strain>
    </source>
</reference>
<dbReference type="EMBL" id="JBHSDK010000013">
    <property type="protein sequence ID" value="MFC4335467.1"/>
    <property type="molecule type" value="Genomic_DNA"/>
</dbReference>
<feature type="region of interest" description="Disordered" evidence="1">
    <location>
        <begin position="39"/>
        <end position="75"/>
    </location>
</feature>
<sequence>MTGMHRRAETAAAEPAFAYKGETVIREFAPESVVEIGPPLEEILPLDGPESPEDGDAYEARDGWRNPLSLEPRPE</sequence>
<protein>
    <submittedName>
        <fullName evidence="2">Uncharacterized protein</fullName>
    </submittedName>
</protein>
<evidence type="ECO:0000313" key="2">
    <source>
        <dbReference type="EMBL" id="MFC4335467.1"/>
    </source>
</evidence>
<dbReference type="RefSeq" id="WP_380620335.1">
    <property type="nucleotide sequence ID" value="NZ_JBHSDK010000013.1"/>
</dbReference>
<evidence type="ECO:0000313" key="3">
    <source>
        <dbReference type="Proteomes" id="UP001595823"/>
    </source>
</evidence>
<comment type="caution">
    <text evidence="2">The sequence shown here is derived from an EMBL/GenBank/DDBJ whole genome shotgun (WGS) entry which is preliminary data.</text>
</comment>
<proteinExistence type="predicted"/>
<keyword evidence="3" id="KW-1185">Reference proteome</keyword>
<dbReference type="Proteomes" id="UP001595823">
    <property type="component" value="Unassembled WGS sequence"/>
</dbReference>
<accession>A0ABV8TXZ4</accession>
<evidence type="ECO:0000256" key="1">
    <source>
        <dbReference type="SAM" id="MobiDB-lite"/>
    </source>
</evidence>
<gene>
    <name evidence="2" type="ORF">ACFPET_09680</name>
</gene>
<organism evidence="2 3">
    <name type="scientific">Salininema proteolyticum</name>
    <dbReference type="NCBI Taxonomy" id="1607685"/>
    <lineage>
        <taxon>Bacteria</taxon>
        <taxon>Bacillati</taxon>
        <taxon>Actinomycetota</taxon>
        <taxon>Actinomycetes</taxon>
        <taxon>Glycomycetales</taxon>
        <taxon>Glycomycetaceae</taxon>
        <taxon>Salininema</taxon>
    </lineage>
</organism>
<name>A0ABV8TXZ4_9ACTN</name>